<dbReference type="AlphaFoldDB" id="A0A226ETQ7"/>
<dbReference type="EMBL" id="LNIX01000002">
    <property type="protein sequence ID" value="OXA60598.1"/>
    <property type="molecule type" value="Genomic_DNA"/>
</dbReference>
<reference evidence="2 3" key="1">
    <citation type="submission" date="2015-12" db="EMBL/GenBank/DDBJ databases">
        <title>The genome of Folsomia candida.</title>
        <authorList>
            <person name="Faddeeva A."/>
            <person name="Derks M.F."/>
            <person name="Anvar Y."/>
            <person name="Smit S."/>
            <person name="Van Straalen N."/>
            <person name="Roelofs D."/>
        </authorList>
    </citation>
    <scope>NUCLEOTIDE SEQUENCE [LARGE SCALE GENOMIC DNA]</scope>
    <source>
        <strain evidence="2 3">VU population</strain>
        <tissue evidence="2">Whole body</tissue>
    </source>
</reference>
<name>A0A226ETQ7_FOLCA</name>
<feature type="transmembrane region" description="Helical" evidence="1">
    <location>
        <begin position="12"/>
        <end position="32"/>
    </location>
</feature>
<keyword evidence="1" id="KW-0812">Transmembrane</keyword>
<protein>
    <submittedName>
        <fullName evidence="2">Uncharacterized protein</fullName>
    </submittedName>
</protein>
<sequence>MCDYYNIPRNRATKVGIINVVVAMSLSILLAVEKLILMEEVQEKQEESPTIQSKKARSFCTGFGIAIIMLSLASGIFTLLSCKSVDNEKRRTKFGYMAISFIILSTMISGGLRASHKTGQSCLVLTRRDNKTGQDGNLRPAFWQARRDTGRDKQRLVLSCLGKTGRLATI</sequence>
<keyword evidence="1" id="KW-1133">Transmembrane helix</keyword>
<gene>
    <name evidence="2" type="ORF">Fcan01_04660</name>
</gene>
<evidence type="ECO:0000256" key="1">
    <source>
        <dbReference type="SAM" id="Phobius"/>
    </source>
</evidence>
<keyword evidence="1" id="KW-0472">Membrane</keyword>
<feature type="transmembrane region" description="Helical" evidence="1">
    <location>
        <begin position="63"/>
        <end position="82"/>
    </location>
</feature>
<evidence type="ECO:0000313" key="3">
    <source>
        <dbReference type="Proteomes" id="UP000198287"/>
    </source>
</evidence>
<organism evidence="2 3">
    <name type="scientific">Folsomia candida</name>
    <name type="common">Springtail</name>
    <dbReference type="NCBI Taxonomy" id="158441"/>
    <lineage>
        <taxon>Eukaryota</taxon>
        <taxon>Metazoa</taxon>
        <taxon>Ecdysozoa</taxon>
        <taxon>Arthropoda</taxon>
        <taxon>Hexapoda</taxon>
        <taxon>Collembola</taxon>
        <taxon>Entomobryomorpha</taxon>
        <taxon>Isotomoidea</taxon>
        <taxon>Isotomidae</taxon>
        <taxon>Proisotominae</taxon>
        <taxon>Folsomia</taxon>
    </lineage>
</organism>
<accession>A0A226ETQ7</accession>
<proteinExistence type="predicted"/>
<dbReference type="Proteomes" id="UP000198287">
    <property type="component" value="Unassembled WGS sequence"/>
</dbReference>
<evidence type="ECO:0000313" key="2">
    <source>
        <dbReference type="EMBL" id="OXA60598.1"/>
    </source>
</evidence>
<feature type="transmembrane region" description="Helical" evidence="1">
    <location>
        <begin position="94"/>
        <end position="112"/>
    </location>
</feature>
<comment type="caution">
    <text evidence="2">The sequence shown here is derived from an EMBL/GenBank/DDBJ whole genome shotgun (WGS) entry which is preliminary data.</text>
</comment>
<keyword evidence="3" id="KW-1185">Reference proteome</keyword>